<dbReference type="STRING" id="460265.Mnod_5639"/>
<name>B8IQG7_METNO</name>
<proteinExistence type="predicted"/>
<dbReference type="OrthoDB" id="7998706at2"/>
<dbReference type="AlphaFoldDB" id="B8IQG7"/>
<dbReference type="RefSeq" id="WP_015932081.1">
    <property type="nucleotide sequence ID" value="NC_011894.1"/>
</dbReference>
<reference evidence="1 2" key="1">
    <citation type="submission" date="2009-01" db="EMBL/GenBank/DDBJ databases">
        <title>Complete sequence of chromosome of Methylobacterium nodulans ORS 2060.</title>
        <authorList>
            <consortium name="US DOE Joint Genome Institute"/>
            <person name="Lucas S."/>
            <person name="Copeland A."/>
            <person name="Lapidus A."/>
            <person name="Glavina del Rio T."/>
            <person name="Dalin E."/>
            <person name="Tice H."/>
            <person name="Bruce D."/>
            <person name="Goodwin L."/>
            <person name="Pitluck S."/>
            <person name="Sims D."/>
            <person name="Brettin T."/>
            <person name="Detter J.C."/>
            <person name="Han C."/>
            <person name="Larimer F."/>
            <person name="Land M."/>
            <person name="Hauser L."/>
            <person name="Kyrpides N."/>
            <person name="Ivanova N."/>
            <person name="Marx C.J."/>
            <person name="Richardson P."/>
        </authorList>
    </citation>
    <scope>NUCLEOTIDE SEQUENCE [LARGE SCALE GENOMIC DNA]</scope>
    <source>
        <strain evidence="2">LMG 21967 / CNCM I-2342 / ORS 2060</strain>
    </source>
</reference>
<accession>B8IQG7</accession>
<gene>
    <name evidence="1" type="ordered locus">Mnod_5639</name>
</gene>
<sequence>MERWVNNDDLAPCVPEGHTCVMPYPTNIFYGVPGKLVGRPFPKGGQIACNNQNFGDPAPGQKKVCYYARRAKR</sequence>
<organism evidence="1 2">
    <name type="scientific">Methylobacterium nodulans (strain LMG 21967 / CNCM I-2342 / ORS 2060)</name>
    <dbReference type="NCBI Taxonomy" id="460265"/>
    <lineage>
        <taxon>Bacteria</taxon>
        <taxon>Pseudomonadati</taxon>
        <taxon>Pseudomonadota</taxon>
        <taxon>Alphaproteobacteria</taxon>
        <taxon>Hyphomicrobiales</taxon>
        <taxon>Methylobacteriaceae</taxon>
        <taxon>Methylobacterium</taxon>
    </lineage>
</organism>
<keyword evidence="2" id="KW-1185">Reference proteome</keyword>
<dbReference type="Proteomes" id="UP000008207">
    <property type="component" value="Chromosome"/>
</dbReference>
<evidence type="ECO:0000313" key="1">
    <source>
        <dbReference type="EMBL" id="ACL60479.1"/>
    </source>
</evidence>
<evidence type="ECO:0000313" key="2">
    <source>
        <dbReference type="Proteomes" id="UP000008207"/>
    </source>
</evidence>
<dbReference type="HOGENOM" id="CLU_2700527_0_0_5"/>
<dbReference type="EMBL" id="CP001349">
    <property type="protein sequence ID" value="ACL60479.1"/>
    <property type="molecule type" value="Genomic_DNA"/>
</dbReference>
<dbReference type="eggNOG" id="ENOG502ZI6B">
    <property type="taxonomic scope" value="Bacteria"/>
</dbReference>
<dbReference type="KEGG" id="mno:Mnod_5639"/>
<protein>
    <submittedName>
        <fullName evidence="1">Uncharacterized protein</fullName>
    </submittedName>
</protein>